<name>A0A1H4IZH6_9HYPH</name>
<keyword evidence="4" id="KW-1133">Transmembrane helix</keyword>
<dbReference type="GO" id="GO:0008961">
    <property type="term" value="F:phosphatidylglycerol-prolipoprotein diacylglyceryl transferase activity"/>
    <property type="evidence" value="ECO:0007669"/>
    <property type="project" value="InterPro"/>
</dbReference>
<evidence type="ECO:0000256" key="4">
    <source>
        <dbReference type="SAM" id="Phobius"/>
    </source>
</evidence>
<dbReference type="GO" id="GO:0015036">
    <property type="term" value="F:disulfide oxidoreductase activity"/>
    <property type="evidence" value="ECO:0007669"/>
    <property type="project" value="UniProtKB-ARBA"/>
</dbReference>
<dbReference type="GO" id="GO:0017004">
    <property type="term" value="P:cytochrome complex assembly"/>
    <property type="evidence" value="ECO:0007669"/>
    <property type="project" value="UniProtKB-KW"/>
</dbReference>
<evidence type="ECO:0000313" key="7">
    <source>
        <dbReference type="Proteomes" id="UP000199064"/>
    </source>
</evidence>
<dbReference type="EMBL" id="FNSL01000001">
    <property type="protein sequence ID" value="SEB39076.1"/>
    <property type="molecule type" value="Genomic_DNA"/>
</dbReference>
<keyword evidence="4" id="KW-0472">Membrane</keyword>
<dbReference type="CDD" id="cd02966">
    <property type="entry name" value="TlpA_like_family"/>
    <property type="match status" value="1"/>
</dbReference>
<keyword evidence="4" id="KW-0812">Transmembrane</keyword>
<dbReference type="InterPro" id="IPR013766">
    <property type="entry name" value="Thioredoxin_domain"/>
</dbReference>
<dbReference type="PANTHER" id="PTHR42852:SF13">
    <property type="entry name" value="PROTEIN DIPZ"/>
    <property type="match status" value="1"/>
</dbReference>
<evidence type="ECO:0000259" key="5">
    <source>
        <dbReference type="PROSITE" id="PS51352"/>
    </source>
</evidence>
<feature type="transmembrane region" description="Helical" evidence="4">
    <location>
        <begin position="106"/>
        <end position="125"/>
    </location>
</feature>
<dbReference type="PROSITE" id="PS00194">
    <property type="entry name" value="THIOREDOXIN_1"/>
    <property type="match status" value="1"/>
</dbReference>
<dbReference type="InterPro" id="IPR013740">
    <property type="entry name" value="Redoxin"/>
</dbReference>
<comment type="subcellular location">
    <subcellularLocation>
        <location evidence="1">Cell envelope</location>
    </subcellularLocation>
</comment>
<feature type="domain" description="Thioredoxin" evidence="5">
    <location>
        <begin position="128"/>
        <end position="265"/>
    </location>
</feature>
<keyword evidence="6" id="KW-0413">Isomerase</keyword>
<organism evidence="6 7">
    <name type="scientific">Nitratireductor aquibiodomus</name>
    <dbReference type="NCBI Taxonomy" id="204799"/>
    <lineage>
        <taxon>Bacteria</taxon>
        <taxon>Pseudomonadati</taxon>
        <taxon>Pseudomonadota</taxon>
        <taxon>Alphaproteobacteria</taxon>
        <taxon>Hyphomicrobiales</taxon>
        <taxon>Phyllobacteriaceae</taxon>
        <taxon>Nitratireductor</taxon>
    </lineage>
</organism>
<reference evidence="7" key="1">
    <citation type="submission" date="2016-10" db="EMBL/GenBank/DDBJ databases">
        <authorList>
            <person name="Varghese N."/>
            <person name="Submissions S."/>
        </authorList>
    </citation>
    <scope>NUCLEOTIDE SEQUENCE [LARGE SCALE GENOMIC DNA]</scope>
    <source>
        <strain evidence="7">ES.061</strain>
    </source>
</reference>
<evidence type="ECO:0000313" key="6">
    <source>
        <dbReference type="EMBL" id="SEB39076.1"/>
    </source>
</evidence>
<protein>
    <submittedName>
        <fullName evidence="6">Thiol-disulfide isomerase or thioredoxin</fullName>
    </submittedName>
</protein>
<dbReference type="InterPro" id="IPR001640">
    <property type="entry name" value="Lgt"/>
</dbReference>
<dbReference type="PANTHER" id="PTHR42852">
    <property type="entry name" value="THIOL:DISULFIDE INTERCHANGE PROTEIN DSBE"/>
    <property type="match status" value="1"/>
</dbReference>
<evidence type="ECO:0000256" key="3">
    <source>
        <dbReference type="ARBA" id="ARBA00023284"/>
    </source>
</evidence>
<dbReference type="AlphaFoldDB" id="A0A1H4IZH6"/>
<accession>A0A1H4IZH6</accession>
<gene>
    <name evidence="6" type="ORF">SAMN05216452_0771</name>
</gene>
<dbReference type="SUPFAM" id="SSF52833">
    <property type="entry name" value="Thioredoxin-like"/>
    <property type="match status" value="1"/>
</dbReference>
<dbReference type="Gene3D" id="3.40.30.10">
    <property type="entry name" value="Glutaredoxin"/>
    <property type="match status" value="1"/>
</dbReference>
<sequence length="275" mass="30130">MNAVSLGPLVLAADRFAVVLAIFVFLIVTGIMARKVDDRFNAWSWWAFLGGIIGARIGHVLINMESFMADPLRIFAVWQGGFYWPTGAAAVIVSLLVMLPTGRQRLWAVLPLALSLIVWNTTWQLTGGTDPLAVPDQAFETLEGNGYRLEEHKGTPQVVNLWATWCPPCRREMPMMADIAASTDDVTFVFANQGEGRTAIQRYLAASGLSLDTILVDQFSDLSRFYSAPGLPATLFIDADGVLQHAHLGEISREVLIGKIENLRTSISPSGDTRP</sequence>
<dbReference type="PROSITE" id="PS51352">
    <property type="entry name" value="THIOREDOXIN_2"/>
    <property type="match status" value="1"/>
</dbReference>
<feature type="transmembrane region" description="Helical" evidence="4">
    <location>
        <begin position="45"/>
        <end position="62"/>
    </location>
</feature>
<keyword evidence="2" id="KW-0201">Cytochrome c-type biogenesis</keyword>
<dbReference type="InterPro" id="IPR036249">
    <property type="entry name" value="Thioredoxin-like_sf"/>
</dbReference>
<dbReference type="InterPro" id="IPR017937">
    <property type="entry name" value="Thioredoxin_CS"/>
</dbReference>
<feature type="transmembrane region" description="Helical" evidence="4">
    <location>
        <begin position="16"/>
        <end position="33"/>
    </location>
</feature>
<dbReference type="Pfam" id="PF08534">
    <property type="entry name" value="Redoxin"/>
    <property type="match status" value="1"/>
</dbReference>
<dbReference type="GO" id="GO:0030313">
    <property type="term" value="C:cell envelope"/>
    <property type="evidence" value="ECO:0007669"/>
    <property type="project" value="UniProtKB-SubCell"/>
</dbReference>
<dbReference type="GO" id="GO:0005886">
    <property type="term" value="C:plasma membrane"/>
    <property type="evidence" value="ECO:0007669"/>
    <property type="project" value="InterPro"/>
</dbReference>
<dbReference type="InterPro" id="IPR050553">
    <property type="entry name" value="Thioredoxin_ResA/DsbE_sf"/>
</dbReference>
<proteinExistence type="predicted"/>
<evidence type="ECO:0000256" key="2">
    <source>
        <dbReference type="ARBA" id="ARBA00022748"/>
    </source>
</evidence>
<dbReference type="Proteomes" id="UP000199064">
    <property type="component" value="Unassembled WGS sequence"/>
</dbReference>
<feature type="transmembrane region" description="Helical" evidence="4">
    <location>
        <begin position="82"/>
        <end position="99"/>
    </location>
</feature>
<dbReference type="GO" id="GO:0042158">
    <property type="term" value="P:lipoprotein biosynthetic process"/>
    <property type="evidence" value="ECO:0007669"/>
    <property type="project" value="InterPro"/>
</dbReference>
<keyword evidence="7" id="KW-1185">Reference proteome</keyword>
<evidence type="ECO:0000256" key="1">
    <source>
        <dbReference type="ARBA" id="ARBA00004196"/>
    </source>
</evidence>
<dbReference type="RefSeq" id="WP_090326815.1">
    <property type="nucleotide sequence ID" value="NZ_FNSL01000001.1"/>
</dbReference>
<dbReference type="GO" id="GO:0016853">
    <property type="term" value="F:isomerase activity"/>
    <property type="evidence" value="ECO:0007669"/>
    <property type="project" value="UniProtKB-KW"/>
</dbReference>
<dbReference type="Pfam" id="PF01790">
    <property type="entry name" value="LGT"/>
    <property type="match status" value="1"/>
</dbReference>
<keyword evidence="3" id="KW-0676">Redox-active center</keyword>